<protein>
    <submittedName>
        <fullName evidence="2">Uncharacterized protein</fullName>
    </submittedName>
</protein>
<name>A0A2A6RK27_9CHLR</name>
<gene>
    <name evidence="2" type="ORF">CJ255_09620</name>
</gene>
<sequence length="229" mass="26397">MMGEPASQEDLERVREIILGPDATRQRLRGAEVDRLREILFGPQIEAYERQLDDLRRDLERMASDLNEAHERIADSEKSTARRIEMLELNLRKLSEDQRRETERQRTRDAQVQQLVAQTRQHEETIVGVGEGLLDLRKAHGASELDIRAARTATSDMQDQIEQRTQALRRDLRHAEDTLRAELRHMMDRLDHQKTDRKALASMLIEIATRLETGNSMTGLLEGLAGSKE</sequence>
<dbReference type="Proteomes" id="UP000220527">
    <property type="component" value="Unassembled WGS sequence"/>
</dbReference>
<feature type="coiled-coil region" evidence="1">
    <location>
        <begin position="45"/>
        <end position="104"/>
    </location>
</feature>
<evidence type="ECO:0000256" key="1">
    <source>
        <dbReference type="SAM" id="Coils"/>
    </source>
</evidence>
<comment type="caution">
    <text evidence="2">The sequence shown here is derived from an EMBL/GenBank/DDBJ whole genome shotgun (WGS) entry which is preliminary data.</text>
</comment>
<organism evidence="2 3">
    <name type="scientific">Candidatus Viridilinea mediisalina</name>
    <dbReference type="NCBI Taxonomy" id="2024553"/>
    <lineage>
        <taxon>Bacteria</taxon>
        <taxon>Bacillati</taxon>
        <taxon>Chloroflexota</taxon>
        <taxon>Chloroflexia</taxon>
        <taxon>Chloroflexales</taxon>
        <taxon>Chloroflexineae</taxon>
        <taxon>Oscillochloridaceae</taxon>
        <taxon>Candidatus Viridilinea</taxon>
    </lineage>
</organism>
<proteinExistence type="predicted"/>
<reference evidence="3" key="1">
    <citation type="submission" date="2017-08" db="EMBL/GenBank/DDBJ databases">
        <authorList>
            <person name="Grouzdev D.S."/>
            <person name="Gaisin V.A."/>
            <person name="Rysina M.S."/>
            <person name="Gorlenko V.M."/>
        </authorList>
    </citation>
    <scope>NUCLEOTIDE SEQUENCE [LARGE SCALE GENOMIC DNA]</scope>
    <source>
        <strain evidence="3">Kir15-3F</strain>
    </source>
</reference>
<dbReference type="AlphaFoldDB" id="A0A2A6RK27"/>
<keyword evidence="3" id="KW-1185">Reference proteome</keyword>
<accession>A0A2A6RK27</accession>
<evidence type="ECO:0000313" key="3">
    <source>
        <dbReference type="Proteomes" id="UP000220527"/>
    </source>
</evidence>
<keyword evidence="1" id="KW-0175">Coiled coil</keyword>
<dbReference type="EMBL" id="NQWI01000034">
    <property type="protein sequence ID" value="PDW03303.1"/>
    <property type="molecule type" value="Genomic_DNA"/>
</dbReference>
<dbReference type="OrthoDB" id="5623405at2"/>
<evidence type="ECO:0000313" key="2">
    <source>
        <dbReference type="EMBL" id="PDW03303.1"/>
    </source>
</evidence>